<evidence type="ECO:0000313" key="2">
    <source>
        <dbReference type="Proteomes" id="UP000054630"/>
    </source>
</evidence>
<dbReference type="AlphaFoldDB" id="A0A0V0S533"/>
<organism evidence="1 2">
    <name type="scientific">Trichinella nelsoni</name>
    <dbReference type="NCBI Taxonomy" id="6336"/>
    <lineage>
        <taxon>Eukaryota</taxon>
        <taxon>Metazoa</taxon>
        <taxon>Ecdysozoa</taxon>
        <taxon>Nematoda</taxon>
        <taxon>Enoplea</taxon>
        <taxon>Dorylaimia</taxon>
        <taxon>Trichinellida</taxon>
        <taxon>Trichinellidae</taxon>
        <taxon>Trichinella</taxon>
    </lineage>
</organism>
<keyword evidence="2" id="KW-1185">Reference proteome</keyword>
<sequence length="116" mass="13584">MNIAKYKLRHGNAAYTYLVRLSHDNLHSPKILFSTFHVGKESRPQPYPAVTIMNSFITSTYQNLAPAEHFYGDTCSILGDRCSRIILKQLFIIYFKLRLVKYFYSAVTLYFDKYID</sequence>
<accession>A0A0V0S533</accession>
<evidence type="ECO:0000313" key="1">
    <source>
        <dbReference type="EMBL" id="KRX21801.1"/>
    </source>
</evidence>
<comment type="caution">
    <text evidence="1">The sequence shown here is derived from an EMBL/GenBank/DDBJ whole genome shotgun (WGS) entry which is preliminary data.</text>
</comment>
<reference evidence="1 2" key="1">
    <citation type="submission" date="2015-01" db="EMBL/GenBank/DDBJ databases">
        <title>Evolution of Trichinella species and genotypes.</title>
        <authorList>
            <person name="Korhonen P.K."/>
            <person name="Edoardo P."/>
            <person name="Giuseppe L.R."/>
            <person name="Gasser R.B."/>
        </authorList>
    </citation>
    <scope>NUCLEOTIDE SEQUENCE [LARGE SCALE GENOMIC DNA]</scope>
    <source>
        <strain evidence="1">ISS37</strain>
    </source>
</reference>
<gene>
    <name evidence="1" type="ORF">T07_7912</name>
</gene>
<dbReference type="EMBL" id="JYDL01000036">
    <property type="protein sequence ID" value="KRX21801.1"/>
    <property type="molecule type" value="Genomic_DNA"/>
</dbReference>
<dbReference type="OrthoDB" id="5920698at2759"/>
<dbReference type="Proteomes" id="UP000054630">
    <property type="component" value="Unassembled WGS sequence"/>
</dbReference>
<protein>
    <submittedName>
        <fullName evidence="1">Uncharacterized protein</fullName>
    </submittedName>
</protein>
<proteinExistence type="predicted"/>
<name>A0A0V0S533_9BILA</name>